<evidence type="ECO:0000259" key="15">
    <source>
        <dbReference type="SMART" id="SM00918"/>
    </source>
</evidence>
<accession>A0ABM1S2Q5</accession>
<evidence type="ECO:0000256" key="7">
    <source>
        <dbReference type="ARBA" id="ARBA00023065"/>
    </source>
</evidence>
<evidence type="ECO:0000256" key="9">
    <source>
        <dbReference type="ARBA" id="ARBA00023170"/>
    </source>
</evidence>
<dbReference type="Gene3D" id="3.40.190.10">
    <property type="entry name" value="Periplasmic binding protein-like II"/>
    <property type="match status" value="1"/>
</dbReference>
<evidence type="ECO:0000259" key="14">
    <source>
        <dbReference type="SMART" id="SM00079"/>
    </source>
</evidence>
<dbReference type="SUPFAM" id="SSF53850">
    <property type="entry name" value="Periplasmic binding protein-like II"/>
    <property type="match status" value="2"/>
</dbReference>
<evidence type="ECO:0000256" key="1">
    <source>
        <dbReference type="ARBA" id="ARBA00004651"/>
    </source>
</evidence>
<dbReference type="SMART" id="SM00918">
    <property type="entry name" value="Lig_chan-Glu_bd"/>
    <property type="match status" value="1"/>
</dbReference>
<dbReference type="GeneID" id="106478589"/>
<evidence type="ECO:0000256" key="3">
    <source>
        <dbReference type="ARBA" id="ARBA00022448"/>
    </source>
</evidence>
<evidence type="ECO:0000256" key="4">
    <source>
        <dbReference type="ARBA" id="ARBA00022475"/>
    </source>
</evidence>
<feature type="transmembrane region" description="Helical" evidence="13">
    <location>
        <begin position="147"/>
        <end position="170"/>
    </location>
</feature>
<proteinExistence type="inferred from homology"/>
<name>A0ABM1S2Q5_LIMPO</name>
<evidence type="ECO:0000256" key="13">
    <source>
        <dbReference type="SAM" id="Phobius"/>
    </source>
</evidence>
<evidence type="ECO:0000313" key="17">
    <source>
        <dbReference type="RefSeq" id="XP_022237910.1"/>
    </source>
</evidence>
<keyword evidence="10" id="KW-0325">Glycoprotein</keyword>
<evidence type="ECO:0000313" key="16">
    <source>
        <dbReference type="Proteomes" id="UP000694941"/>
    </source>
</evidence>
<evidence type="ECO:0000256" key="11">
    <source>
        <dbReference type="ARBA" id="ARBA00023286"/>
    </source>
</evidence>
<feature type="domain" description="Ionotropic glutamate receptor L-glutamate and glycine-binding" evidence="15">
    <location>
        <begin position="34"/>
        <end position="94"/>
    </location>
</feature>
<feature type="transmembrane region" description="Helical" evidence="13">
    <location>
        <begin position="208"/>
        <end position="226"/>
    </location>
</feature>
<comment type="subcellular location">
    <subcellularLocation>
        <location evidence="1">Cell membrane</location>
        <topology evidence="1">Multi-pass membrane protein</topology>
    </subcellularLocation>
</comment>
<keyword evidence="12" id="KW-0407">Ion channel</keyword>
<sequence length="568" mass="64839">MQSYFYNCVTAPNGRWSRNTGIGSLRIAADQYLPYVRVSETEDTVQLCGPMANLLDMLSTYVPFRYAIYIPSDHKWGIRSENGTWNGMVGMLQREEVDLALGPFTVTYERNEIITFSYPLLMDSVVILTNRFEERHPVFQYFLALDWQVWMALFIALLIVAIIDAILNVFTKQSKSFYTQLANSIWNFVTCLLQQGPESTPRKMWNRFLFGAWWLVVMVVFSAFGGQLRALLLFKSSNLLIDNLEELVETPDLQPLILDGGSFHDVLQRSSEGTLTRRLLIRIEQGHGLLTHSQLLSDSVLDSVERGSHAVMTNLDAIRSSLSQRASTKNSCKAYIVDEIIFNQAYAVAFSKKLNRTLVEKFNKLISLVVGNGLLEKWIEEMVLNYKYCLNPEDGDVKPLKLKDLAGVILFLFGGYLVSALEADIAIGPFIPTYDRHEISEFSTPLYMASLAILTGQLSTINDYFAFFRVFERQFSNQELYQDLWKRMKLIPNQKEVVDEVLNDVQSGTHVLITDISSIVGIVIQRYNEAPDETCTFRIATKTFYNMPYVLCLSRNLNKDLSKALQKQ</sequence>
<dbReference type="InterPro" id="IPR001320">
    <property type="entry name" value="Iontro_rcpt_C"/>
</dbReference>
<evidence type="ECO:0000256" key="10">
    <source>
        <dbReference type="ARBA" id="ARBA00023180"/>
    </source>
</evidence>
<reference evidence="17" key="1">
    <citation type="submission" date="2025-08" db="UniProtKB">
        <authorList>
            <consortium name="RefSeq"/>
        </authorList>
    </citation>
    <scope>IDENTIFICATION</scope>
    <source>
        <tissue evidence="17">Muscle</tissue>
    </source>
</reference>
<keyword evidence="9 17" id="KW-0675">Receptor</keyword>
<keyword evidence="7" id="KW-0406">Ion transport</keyword>
<comment type="similarity">
    <text evidence="2">Belongs to the glutamate-gated ion channel (TC 1.A.10.1) family.</text>
</comment>
<keyword evidence="3" id="KW-0813">Transport</keyword>
<dbReference type="Pfam" id="PF00060">
    <property type="entry name" value="Lig_chan"/>
    <property type="match status" value="1"/>
</dbReference>
<keyword evidence="6 13" id="KW-1133">Transmembrane helix</keyword>
<dbReference type="SMART" id="SM00079">
    <property type="entry name" value="PBPe"/>
    <property type="match status" value="1"/>
</dbReference>
<gene>
    <name evidence="17" type="primary">LOC106478589</name>
</gene>
<protein>
    <submittedName>
        <fullName evidence="17">Probable glutamate receptor</fullName>
    </submittedName>
</protein>
<organism evidence="16 17">
    <name type="scientific">Limulus polyphemus</name>
    <name type="common">Atlantic horseshoe crab</name>
    <dbReference type="NCBI Taxonomy" id="6850"/>
    <lineage>
        <taxon>Eukaryota</taxon>
        <taxon>Metazoa</taxon>
        <taxon>Ecdysozoa</taxon>
        <taxon>Arthropoda</taxon>
        <taxon>Chelicerata</taxon>
        <taxon>Merostomata</taxon>
        <taxon>Xiphosura</taxon>
        <taxon>Limulidae</taxon>
        <taxon>Limulus</taxon>
    </lineage>
</organism>
<feature type="domain" description="Ionotropic glutamate receptor C-terminal" evidence="14">
    <location>
        <begin position="24"/>
        <end position="381"/>
    </location>
</feature>
<dbReference type="InterPro" id="IPR019594">
    <property type="entry name" value="Glu/Gly-bd"/>
</dbReference>
<dbReference type="Pfam" id="PF10613">
    <property type="entry name" value="Lig_chan-Glu_bd"/>
    <property type="match status" value="1"/>
</dbReference>
<dbReference type="Proteomes" id="UP000694941">
    <property type="component" value="Unplaced"/>
</dbReference>
<evidence type="ECO:0000256" key="5">
    <source>
        <dbReference type="ARBA" id="ARBA00022692"/>
    </source>
</evidence>
<evidence type="ECO:0000256" key="8">
    <source>
        <dbReference type="ARBA" id="ARBA00023136"/>
    </source>
</evidence>
<keyword evidence="8 13" id="KW-0472">Membrane</keyword>
<keyword evidence="5 13" id="KW-0812">Transmembrane</keyword>
<dbReference type="Gene3D" id="1.10.287.70">
    <property type="match status" value="1"/>
</dbReference>
<dbReference type="InterPro" id="IPR052192">
    <property type="entry name" value="Insect_Ionotropic_Sensory_Rcpt"/>
</dbReference>
<dbReference type="PANTHER" id="PTHR42643:SF24">
    <property type="entry name" value="IONOTROPIC RECEPTOR 60A"/>
    <property type="match status" value="1"/>
</dbReference>
<keyword evidence="4" id="KW-1003">Cell membrane</keyword>
<keyword evidence="16" id="KW-1185">Reference proteome</keyword>
<evidence type="ECO:0000256" key="6">
    <source>
        <dbReference type="ARBA" id="ARBA00022989"/>
    </source>
</evidence>
<evidence type="ECO:0000256" key="2">
    <source>
        <dbReference type="ARBA" id="ARBA00008685"/>
    </source>
</evidence>
<keyword evidence="11" id="KW-1071">Ligand-gated ion channel</keyword>
<dbReference type="RefSeq" id="XP_022237910.1">
    <property type="nucleotide sequence ID" value="XM_022382202.1"/>
</dbReference>
<dbReference type="PANTHER" id="PTHR42643">
    <property type="entry name" value="IONOTROPIC RECEPTOR 20A-RELATED"/>
    <property type="match status" value="1"/>
</dbReference>
<evidence type="ECO:0000256" key="12">
    <source>
        <dbReference type="ARBA" id="ARBA00023303"/>
    </source>
</evidence>